<sequence>MAVLLRHARLLYLLALFQLLGGPLVLGGLMMVTRLMADREMTLAQSVTHTLENLEGAAALSAGEWTWSADEGLQPPVKPHGPAPAKLKDSKSKLWALNDFAQPGWRRPAVLKIPTGAGHDPVPHRRAQAPPLPPPRSC</sequence>
<proteinExistence type="predicted"/>
<keyword evidence="2" id="KW-1133">Transmembrane helix</keyword>
<accession>A0A7W7YJX0</accession>
<dbReference type="Proteomes" id="UP000534294">
    <property type="component" value="Unassembled WGS sequence"/>
</dbReference>
<keyword evidence="2" id="KW-0812">Transmembrane</keyword>
<gene>
    <name evidence="3" type="ORF">HNQ64_001728</name>
</gene>
<evidence type="ECO:0000256" key="1">
    <source>
        <dbReference type="SAM" id="MobiDB-lite"/>
    </source>
</evidence>
<dbReference type="AlphaFoldDB" id="A0A7W7YJX0"/>
<keyword evidence="4" id="KW-1185">Reference proteome</keyword>
<reference evidence="3 4" key="1">
    <citation type="submission" date="2020-08" db="EMBL/GenBank/DDBJ databases">
        <title>Genomic Encyclopedia of Type Strains, Phase IV (KMG-IV): sequencing the most valuable type-strain genomes for metagenomic binning, comparative biology and taxonomic classification.</title>
        <authorList>
            <person name="Goeker M."/>
        </authorList>
    </citation>
    <scope>NUCLEOTIDE SEQUENCE [LARGE SCALE GENOMIC DNA]</scope>
    <source>
        <strain evidence="3 4">DSM 12251</strain>
    </source>
</reference>
<dbReference type="RefSeq" id="WP_184207432.1">
    <property type="nucleotide sequence ID" value="NZ_JACHIF010000003.1"/>
</dbReference>
<name>A0A7W7YJX0_9BACT</name>
<organism evidence="3 4">
    <name type="scientific">Prosthecobacter dejongeii</name>
    <dbReference type="NCBI Taxonomy" id="48465"/>
    <lineage>
        <taxon>Bacteria</taxon>
        <taxon>Pseudomonadati</taxon>
        <taxon>Verrucomicrobiota</taxon>
        <taxon>Verrucomicrobiia</taxon>
        <taxon>Verrucomicrobiales</taxon>
        <taxon>Verrucomicrobiaceae</taxon>
        <taxon>Prosthecobacter</taxon>
    </lineage>
</organism>
<evidence type="ECO:0000313" key="4">
    <source>
        <dbReference type="Proteomes" id="UP000534294"/>
    </source>
</evidence>
<evidence type="ECO:0000313" key="3">
    <source>
        <dbReference type="EMBL" id="MBB5037479.1"/>
    </source>
</evidence>
<dbReference type="EMBL" id="JACHIF010000003">
    <property type="protein sequence ID" value="MBB5037479.1"/>
    <property type="molecule type" value="Genomic_DNA"/>
</dbReference>
<feature type="transmembrane region" description="Helical" evidence="2">
    <location>
        <begin position="12"/>
        <end position="32"/>
    </location>
</feature>
<evidence type="ECO:0000256" key="2">
    <source>
        <dbReference type="SAM" id="Phobius"/>
    </source>
</evidence>
<keyword evidence="2" id="KW-0472">Membrane</keyword>
<comment type="caution">
    <text evidence="3">The sequence shown here is derived from an EMBL/GenBank/DDBJ whole genome shotgun (WGS) entry which is preliminary data.</text>
</comment>
<protein>
    <submittedName>
        <fullName evidence="3">Uncharacterized protein</fullName>
    </submittedName>
</protein>
<feature type="region of interest" description="Disordered" evidence="1">
    <location>
        <begin position="111"/>
        <end position="138"/>
    </location>
</feature>